<gene>
    <name evidence="3" type="ORF">COU19_00060</name>
</gene>
<dbReference type="SUPFAM" id="SSF53955">
    <property type="entry name" value="Lysozyme-like"/>
    <property type="match status" value="1"/>
</dbReference>
<dbReference type="InterPro" id="IPR023346">
    <property type="entry name" value="Lysozyme-like_dom_sf"/>
</dbReference>
<evidence type="ECO:0000259" key="2">
    <source>
        <dbReference type="Pfam" id="PF13406"/>
    </source>
</evidence>
<organism evidence="3 4">
    <name type="scientific">Candidatus Kaiserbacteria bacterium CG10_big_fil_rev_8_21_14_0_10_56_12</name>
    <dbReference type="NCBI Taxonomy" id="1974611"/>
    <lineage>
        <taxon>Bacteria</taxon>
        <taxon>Candidatus Kaiseribacteriota</taxon>
    </lineage>
</organism>
<evidence type="ECO:0000256" key="1">
    <source>
        <dbReference type="SAM" id="Coils"/>
    </source>
</evidence>
<evidence type="ECO:0000313" key="4">
    <source>
        <dbReference type="Proteomes" id="UP000230179"/>
    </source>
</evidence>
<protein>
    <recommendedName>
        <fullName evidence="2">Transglycosylase SLT domain-containing protein</fullName>
    </recommendedName>
</protein>
<dbReference type="EMBL" id="PFBL01000001">
    <property type="protein sequence ID" value="PIR83483.1"/>
    <property type="molecule type" value="Genomic_DNA"/>
</dbReference>
<dbReference type="AlphaFoldDB" id="A0A2H0UAN2"/>
<dbReference type="Gene3D" id="1.10.530.10">
    <property type="match status" value="1"/>
</dbReference>
<feature type="domain" description="Transglycosylase SLT" evidence="2">
    <location>
        <begin position="270"/>
        <end position="412"/>
    </location>
</feature>
<reference evidence="4" key="1">
    <citation type="submission" date="2017-09" db="EMBL/GenBank/DDBJ databases">
        <title>Depth-based differentiation of microbial function through sediment-hosted aquifers and enrichment of novel symbionts in the deep terrestrial subsurface.</title>
        <authorList>
            <person name="Probst A.J."/>
            <person name="Ladd B."/>
            <person name="Jarett J.K."/>
            <person name="Geller-Mcgrath D.E."/>
            <person name="Sieber C.M.K."/>
            <person name="Emerson J.B."/>
            <person name="Anantharaman K."/>
            <person name="Thomas B.C."/>
            <person name="Malmstrom R."/>
            <person name="Stieglmeier M."/>
            <person name="Klingl A."/>
            <person name="Woyke T."/>
            <person name="Ryan C.M."/>
            <person name="Banfield J.F."/>
        </authorList>
    </citation>
    <scope>NUCLEOTIDE SEQUENCE [LARGE SCALE GENOMIC DNA]</scope>
</reference>
<dbReference type="Pfam" id="PF13406">
    <property type="entry name" value="SLT_2"/>
    <property type="match status" value="1"/>
</dbReference>
<proteinExistence type="predicted"/>
<comment type="caution">
    <text evidence="3">The sequence shown here is derived from an EMBL/GenBank/DDBJ whole genome shotgun (WGS) entry which is preliminary data.</text>
</comment>
<dbReference type="Proteomes" id="UP000230179">
    <property type="component" value="Unassembled WGS sequence"/>
</dbReference>
<feature type="coiled-coil region" evidence="1">
    <location>
        <begin position="43"/>
        <end position="105"/>
    </location>
</feature>
<keyword evidence="1" id="KW-0175">Coiled coil</keyword>
<sequence>MSYTGRMPRRVSILVVPVFLIFLGTFAVSYQPTRAQELTPQARAALQAQYDELLKEIAAQQEIIKQTQAQKNTLQGDVTALNAKIRAAQAQIDAKNIAIKTLSSQIAHKNVVITQLTSRIESGKESLAAILRQTQMLDDYSVVSVAIGAQNVSAFFRDLDAFTSLQTDLHSLFTDINHAKAQTETEKANLAVKQTQTLDAKYVVETQKQKIASNKTQKQQLLAITTNKEAEYQKVLADRQAKAAAIRAALFPLRDTGAINEGEAIQYALTASKKTGVRAALVLAVLSQESDLGRNVGNCYVTNLDTGDGVGKNTGTPFKGVMKAPRDTVPFKKITDALGKDWSTTPVSCPQTGGYGGAMGPTQFIPSTWMLYEGRIKSALGASATNPWNAEQAIMAAALYLSDAGAVSSSPTAERNAACKYFSGHSCPSSGWIATYGKQVMAKADGPDGFQQHIDFLANN</sequence>
<accession>A0A2H0UAN2</accession>
<dbReference type="Gene3D" id="6.10.250.3150">
    <property type="match status" value="1"/>
</dbReference>
<dbReference type="InterPro" id="IPR031304">
    <property type="entry name" value="SLT_2"/>
</dbReference>
<name>A0A2H0UAN2_9BACT</name>
<evidence type="ECO:0000313" key="3">
    <source>
        <dbReference type="EMBL" id="PIR83483.1"/>
    </source>
</evidence>